<dbReference type="InterPro" id="IPR003156">
    <property type="entry name" value="DHHA1_dom"/>
</dbReference>
<accession>I3TE15</accession>
<dbReference type="Gene3D" id="3.90.1640.10">
    <property type="entry name" value="inorganic pyrophosphatase (n-terminal core)"/>
    <property type="match status" value="1"/>
</dbReference>
<dbReference type="PANTHER" id="PTHR42146">
    <property type="entry name" value="3',5'-CYCLIC-NUCLEOTIDE PHOSPHODIESTERASE"/>
    <property type="match status" value="1"/>
</dbReference>
<protein>
    <submittedName>
        <fullName evidence="3">Phosphoesterase, DHHA1</fullName>
    </submittedName>
</protein>
<dbReference type="eggNOG" id="arCOG00424">
    <property type="taxonomic scope" value="Archaea"/>
</dbReference>
<evidence type="ECO:0000259" key="1">
    <source>
        <dbReference type="Pfam" id="PF01368"/>
    </source>
</evidence>
<dbReference type="RefSeq" id="WP_014737253.1">
    <property type="nucleotide sequence ID" value="NC_017954.1"/>
</dbReference>
<dbReference type="STRING" id="1184251.TCELL_0578"/>
<keyword evidence="4" id="KW-1185">Reference proteome</keyword>
<dbReference type="AlphaFoldDB" id="I3TE15"/>
<dbReference type="InterPro" id="IPR038763">
    <property type="entry name" value="DHH_sf"/>
</dbReference>
<dbReference type="Pfam" id="PF01368">
    <property type="entry name" value="DHH"/>
    <property type="match status" value="1"/>
</dbReference>
<organism evidence="3 4">
    <name type="scientific">Thermogladius calderae (strain DSM 22663 / VKM B-2946 / 1633)</name>
    <dbReference type="NCBI Taxonomy" id="1184251"/>
    <lineage>
        <taxon>Archaea</taxon>
        <taxon>Thermoproteota</taxon>
        <taxon>Thermoprotei</taxon>
        <taxon>Desulfurococcales</taxon>
        <taxon>Desulfurococcaceae</taxon>
        <taxon>Thermogladius</taxon>
    </lineage>
</organism>
<feature type="domain" description="DDH" evidence="1">
    <location>
        <begin position="3"/>
        <end position="118"/>
    </location>
</feature>
<gene>
    <name evidence="3" type="ordered locus">TCELL_0578</name>
</gene>
<dbReference type="KEGG" id="thg:TCELL_0578"/>
<evidence type="ECO:0000313" key="3">
    <source>
        <dbReference type="EMBL" id="AFK51003.1"/>
    </source>
</evidence>
<dbReference type="EMBL" id="CP003531">
    <property type="protein sequence ID" value="AFK51003.1"/>
    <property type="molecule type" value="Genomic_DNA"/>
</dbReference>
<name>I3TE15_THEC1</name>
<dbReference type="Gene3D" id="3.10.310.30">
    <property type="match status" value="1"/>
</dbReference>
<proteinExistence type="predicted"/>
<dbReference type="GO" id="GO:0003676">
    <property type="term" value="F:nucleic acid binding"/>
    <property type="evidence" value="ECO:0007669"/>
    <property type="project" value="InterPro"/>
</dbReference>
<dbReference type="Proteomes" id="UP000005270">
    <property type="component" value="Chromosome"/>
</dbReference>
<dbReference type="InterPro" id="IPR001667">
    <property type="entry name" value="DDH_dom"/>
</dbReference>
<dbReference type="GeneID" id="13012882"/>
<dbReference type="InParanoid" id="I3TE15"/>
<dbReference type="HOGENOM" id="CLU_071985_0_0_2"/>
<reference evidence="3 4" key="1">
    <citation type="journal article" date="2012" name="J. Bacteriol.">
        <title>Complete genome sequence of the hyperthermophilic cellulolytic Crenarchaeon 'Thermogladius cellulolyticus' 1633.</title>
        <authorList>
            <person name="Mardanov A.V."/>
            <person name="Kochetkova T.V."/>
            <person name="Beletsky A.V."/>
            <person name="Bonch-Osmolovskaya E.A."/>
            <person name="Ravin N.V."/>
            <person name="Skryabin K.G."/>
        </authorList>
    </citation>
    <scope>NUCLEOTIDE SEQUENCE [LARGE SCALE GENOMIC DNA]</scope>
    <source>
        <strain evidence="4">DSM 22663 / VKM B-2946 / 1633</strain>
    </source>
</reference>
<feature type="domain" description="DHHA1" evidence="2">
    <location>
        <begin position="225"/>
        <end position="313"/>
    </location>
</feature>
<dbReference type="InterPro" id="IPR052968">
    <property type="entry name" value="Nucleotide_metab_enz"/>
</dbReference>
<sequence length="318" mass="35827">MIKILVHGDSDGVCSGALLKAYLEKKGEVSVYFTHPAGILKDLTEFTSQGDHIYIADIALDEKTFRQVVELLEKRGEAGKVVYIDHHPLPEEFKGVNNVEFIHDTCCSASELTYRYVEKYLDPDYSRVGLYGAIGDYIDETPWVREHLARWDKRFVYYEAGVLIQGLEGTGRQYDFKRQVLHALSQNQLPSSIAELYERALKQSRLDEELRLKVKMSVYTRGVVSIVENPPGSVGRAANYAKIYGGGLIGLAYETRGHLLVMSLRSDRVDLNRLLRAISKTIDVQGGGHPFAAGARVPASLFETFVEKINSLYRDFTR</sequence>
<dbReference type="SUPFAM" id="SSF64182">
    <property type="entry name" value="DHH phosphoesterases"/>
    <property type="match status" value="1"/>
</dbReference>
<dbReference type="Pfam" id="PF02272">
    <property type="entry name" value="DHHA1"/>
    <property type="match status" value="1"/>
</dbReference>
<evidence type="ECO:0000313" key="4">
    <source>
        <dbReference type="Proteomes" id="UP000005270"/>
    </source>
</evidence>
<evidence type="ECO:0000259" key="2">
    <source>
        <dbReference type="Pfam" id="PF02272"/>
    </source>
</evidence>
<dbReference type="PANTHER" id="PTHR42146:SF1">
    <property type="entry name" value="OLIGORIBONUCLEASE NRNB"/>
    <property type="match status" value="1"/>
</dbReference>